<gene>
    <name evidence="8" type="ORF">FCALED_LOCUS3955</name>
</gene>
<protein>
    <submittedName>
        <fullName evidence="8">2355_t:CDS:1</fullName>
    </submittedName>
</protein>
<dbReference type="EMBL" id="CAJVPQ010000731">
    <property type="protein sequence ID" value="CAG8506105.1"/>
    <property type="molecule type" value="Genomic_DNA"/>
</dbReference>
<evidence type="ECO:0000256" key="4">
    <source>
        <dbReference type="ARBA" id="ARBA00022989"/>
    </source>
</evidence>
<dbReference type="PANTHER" id="PTHR14360">
    <property type="entry name" value="PROTEIN FMP32, MITOCHONDRIAL"/>
    <property type="match status" value="1"/>
</dbReference>
<evidence type="ECO:0000313" key="9">
    <source>
        <dbReference type="Proteomes" id="UP000789570"/>
    </source>
</evidence>
<evidence type="ECO:0000256" key="3">
    <source>
        <dbReference type="ARBA" id="ARBA00022692"/>
    </source>
</evidence>
<keyword evidence="6" id="KW-0496">Mitochondrion</keyword>
<dbReference type="Pfam" id="PF07798">
    <property type="entry name" value="CCDC90-like"/>
    <property type="match status" value="1"/>
</dbReference>
<keyword evidence="9" id="KW-1185">Reference proteome</keyword>
<dbReference type="Gene3D" id="1.20.5.340">
    <property type="match status" value="1"/>
</dbReference>
<comment type="subcellular location">
    <subcellularLocation>
        <location evidence="2">Membrane</location>
    </subcellularLocation>
    <subcellularLocation>
        <location evidence="1">Mitochondrion</location>
    </subcellularLocation>
</comment>
<keyword evidence="5" id="KW-0175">Coiled coil</keyword>
<name>A0A9N8ZSY8_9GLOM</name>
<keyword evidence="7" id="KW-0472">Membrane</keyword>
<comment type="caution">
    <text evidence="8">The sequence shown here is derived from an EMBL/GenBank/DDBJ whole genome shotgun (WGS) entry which is preliminary data.</text>
</comment>
<proteinExistence type="predicted"/>
<accession>A0A9N8ZSY8</accession>
<dbReference type="PANTHER" id="PTHR14360:SF1">
    <property type="entry name" value="PROTEIN FMP32, MITOCHONDRIAL"/>
    <property type="match status" value="1"/>
</dbReference>
<dbReference type="OrthoDB" id="889336at2759"/>
<dbReference type="AlphaFoldDB" id="A0A9N8ZSY8"/>
<dbReference type="GO" id="GO:0005739">
    <property type="term" value="C:mitochondrion"/>
    <property type="evidence" value="ECO:0007669"/>
    <property type="project" value="UniProtKB-SubCell"/>
</dbReference>
<evidence type="ECO:0000313" key="8">
    <source>
        <dbReference type="EMBL" id="CAG8506105.1"/>
    </source>
</evidence>
<evidence type="ECO:0000256" key="5">
    <source>
        <dbReference type="ARBA" id="ARBA00023054"/>
    </source>
</evidence>
<keyword evidence="3" id="KW-0812">Transmembrane</keyword>
<organism evidence="8 9">
    <name type="scientific">Funneliformis caledonium</name>
    <dbReference type="NCBI Taxonomy" id="1117310"/>
    <lineage>
        <taxon>Eukaryota</taxon>
        <taxon>Fungi</taxon>
        <taxon>Fungi incertae sedis</taxon>
        <taxon>Mucoromycota</taxon>
        <taxon>Glomeromycotina</taxon>
        <taxon>Glomeromycetes</taxon>
        <taxon>Glomerales</taxon>
        <taxon>Glomeraceae</taxon>
        <taxon>Funneliformis</taxon>
    </lineage>
</organism>
<dbReference type="GO" id="GO:0016020">
    <property type="term" value="C:membrane"/>
    <property type="evidence" value="ECO:0007669"/>
    <property type="project" value="UniProtKB-SubCell"/>
</dbReference>
<evidence type="ECO:0000256" key="6">
    <source>
        <dbReference type="ARBA" id="ARBA00023128"/>
    </source>
</evidence>
<dbReference type="Proteomes" id="UP000789570">
    <property type="component" value="Unassembled WGS sequence"/>
</dbReference>
<keyword evidence="4" id="KW-1133">Transmembrane helix</keyword>
<sequence>MYNKFRLISNIFIPRINQIKVHNRILPSLIFQRSFNNSNVNNLEHFDTSSFVERLEKEGFTRQQSEAIMKSLSEVMNESMQNLTSNMVTLTDQEKIVYTTKVDISKLKSEIQMTQGGVRLDLNLERGRIKDESRVLEASLKETHTKIESEIAGLRTNMETVKFQILQYMIGTLTGAGALILGK</sequence>
<reference evidence="8" key="1">
    <citation type="submission" date="2021-06" db="EMBL/GenBank/DDBJ databases">
        <authorList>
            <person name="Kallberg Y."/>
            <person name="Tangrot J."/>
            <person name="Rosling A."/>
        </authorList>
    </citation>
    <scope>NUCLEOTIDE SEQUENCE</scope>
    <source>
        <strain evidence="8">UK204</strain>
    </source>
</reference>
<evidence type="ECO:0000256" key="2">
    <source>
        <dbReference type="ARBA" id="ARBA00004370"/>
    </source>
</evidence>
<evidence type="ECO:0000256" key="1">
    <source>
        <dbReference type="ARBA" id="ARBA00004173"/>
    </source>
</evidence>
<evidence type="ECO:0000256" key="7">
    <source>
        <dbReference type="ARBA" id="ARBA00023136"/>
    </source>
</evidence>
<dbReference type="InterPro" id="IPR024461">
    <property type="entry name" value="CCDC90-like"/>
</dbReference>